<keyword evidence="4 7" id="KW-0812">Transmembrane</keyword>
<comment type="similarity">
    <text evidence="7">Belongs to the binding-protein-dependent transport system permease family.</text>
</comment>
<dbReference type="Pfam" id="PF00528">
    <property type="entry name" value="BPD_transp_1"/>
    <property type="match status" value="1"/>
</dbReference>
<feature type="transmembrane region" description="Helical" evidence="7">
    <location>
        <begin position="227"/>
        <end position="251"/>
    </location>
</feature>
<feature type="domain" description="ABC transmembrane type-1" evidence="8">
    <location>
        <begin position="71"/>
        <end position="251"/>
    </location>
</feature>
<evidence type="ECO:0000256" key="5">
    <source>
        <dbReference type="ARBA" id="ARBA00022989"/>
    </source>
</evidence>
<evidence type="ECO:0000256" key="1">
    <source>
        <dbReference type="ARBA" id="ARBA00004651"/>
    </source>
</evidence>
<dbReference type="EMBL" id="BGZJ01000001">
    <property type="protein sequence ID" value="GBO93556.1"/>
    <property type="molecule type" value="Genomic_DNA"/>
</dbReference>
<keyword evidence="10" id="KW-1185">Reference proteome</keyword>
<feature type="transmembrane region" description="Helical" evidence="7">
    <location>
        <begin position="110"/>
        <end position="131"/>
    </location>
</feature>
<evidence type="ECO:0000256" key="3">
    <source>
        <dbReference type="ARBA" id="ARBA00022475"/>
    </source>
</evidence>
<keyword evidence="5 7" id="KW-1133">Transmembrane helix</keyword>
<gene>
    <name evidence="9" type="ORF">MESMUL_09100</name>
</gene>
<dbReference type="GO" id="GO:0055085">
    <property type="term" value="P:transmembrane transport"/>
    <property type="evidence" value="ECO:0007669"/>
    <property type="project" value="InterPro"/>
</dbReference>
<keyword evidence="6 7" id="KW-0472">Membrane</keyword>
<proteinExistence type="inferred from homology"/>
<feature type="transmembrane region" description="Helical" evidence="7">
    <location>
        <begin position="79"/>
        <end position="98"/>
    </location>
</feature>
<evidence type="ECO:0000313" key="9">
    <source>
        <dbReference type="EMBL" id="GBO93556.1"/>
    </source>
</evidence>
<dbReference type="OrthoDB" id="7274389at2"/>
<feature type="transmembrane region" description="Helical" evidence="7">
    <location>
        <begin position="137"/>
        <end position="156"/>
    </location>
</feature>
<comment type="subcellular location">
    <subcellularLocation>
        <location evidence="1 7">Cell membrane</location>
        <topology evidence="1 7">Multi-pass membrane protein</topology>
    </subcellularLocation>
</comment>
<dbReference type="Proteomes" id="UP000266091">
    <property type="component" value="Unassembled WGS sequence"/>
</dbReference>
<keyword evidence="3" id="KW-1003">Cell membrane</keyword>
<accession>A0A388SBG3</accession>
<dbReference type="InterPro" id="IPR000515">
    <property type="entry name" value="MetI-like"/>
</dbReference>
<evidence type="ECO:0000259" key="8">
    <source>
        <dbReference type="PROSITE" id="PS50928"/>
    </source>
</evidence>
<comment type="caution">
    <text evidence="9">The sequence shown here is derived from an EMBL/GenBank/DDBJ whole genome shotgun (WGS) entry which is preliminary data.</text>
</comment>
<dbReference type="RefSeq" id="WP_116269915.1">
    <property type="nucleotide sequence ID" value="NZ_BGZJ01000001.1"/>
</dbReference>
<keyword evidence="2 7" id="KW-0813">Transport</keyword>
<dbReference type="GO" id="GO:0005886">
    <property type="term" value="C:plasma membrane"/>
    <property type="evidence" value="ECO:0007669"/>
    <property type="project" value="UniProtKB-SubCell"/>
</dbReference>
<protein>
    <submittedName>
        <fullName evidence="9">ABC transporter permease</fullName>
    </submittedName>
</protein>
<evidence type="ECO:0000256" key="7">
    <source>
        <dbReference type="RuleBase" id="RU363032"/>
    </source>
</evidence>
<dbReference type="CDD" id="cd06261">
    <property type="entry name" value="TM_PBP2"/>
    <property type="match status" value="1"/>
</dbReference>
<evidence type="ECO:0000313" key="10">
    <source>
        <dbReference type="Proteomes" id="UP000266091"/>
    </source>
</evidence>
<dbReference type="InterPro" id="IPR035906">
    <property type="entry name" value="MetI-like_sf"/>
</dbReference>
<sequence length="274" mass="30483">MFKSKWILHFWQAVLLAVIFVAWWALTKPGLIPPFIFENDTQAAFFFGEPVEIFHRIWDWFFVNHEIYEHLAVTLWETVLAFAIGTVSGLIVGLWLGLSPRAAAIADPFIKGLNSCPRVILAPIFAVWFGLGPASKVALGVTIVFFIVFFNVFQGIREVNPNVLNSVRMLGANRRQLLTAVYLPSAMSWVFSSLHSSVGMAFVGAVIGEYLGSAKGVGYLILQAEGVFDINTVMAGILVLTLFAVILDWFVSLAEARLMRWQPKTASVRTEQSL</sequence>
<dbReference type="SUPFAM" id="SSF161098">
    <property type="entry name" value="MetI-like"/>
    <property type="match status" value="1"/>
</dbReference>
<feature type="transmembrane region" description="Helical" evidence="7">
    <location>
        <begin position="7"/>
        <end position="26"/>
    </location>
</feature>
<evidence type="ECO:0000256" key="6">
    <source>
        <dbReference type="ARBA" id="ARBA00023136"/>
    </source>
</evidence>
<feature type="transmembrane region" description="Helical" evidence="7">
    <location>
        <begin position="177"/>
        <end position="207"/>
    </location>
</feature>
<organism evidence="9 10">
    <name type="scientific">Mesosutterella multiformis</name>
    <dbReference type="NCBI Taxonomy" id="2259133"/>
    <lineage>
        <taxon>Bacteria</taxon>
        <taxon>Pseudomonadati</taxon>
        <taxon>Pseudomonadota</taxon>
        <taxon>Betaproteobacteria</taxon>
        <taxon>Burkholderiales</taxon>
        <taxon>Sutterellaceae</taxon>
        <taxon>Mesosutterella</taxon>
    </lineage>
</organism>
<accession>A0A401LJI0</accession>
<evidence type="ECO:0000256" key="2">
    <source>
        <dbReference type="ARBA" id="ARBA00022448"/>
    </source>
</evidence>
<reference evidence="9 10" key="1">
    <citation type="journal article" date="2018" name="Int. J. Syst. Evol. Microbiol.">
        <title>Mesosutterella multiformis gen. nov., sp. nov., a member of the family Sutterellaceae and Sutterella megalosphaeroides sp. nov., isolated from human faeces.</title>
        <authorList>
            <person name="Sakamoto M."/>
            <person name="Ikeyama N."/>
            <person name="Kunihiro T."/>
            <person name="Iino T."/>
            <person name="Yuki M."/>
            <person name="Ohkuma M."/>
        </authorList>
    </citation>
    <scope>NUCLEOTIDE SEQUENCE [LARGE SCALE GENOMIC DNA]</scope>
    <source>
        <strain evidence="9 10">4NBBH2</strain>
    </source>
</reference>
<dbReference type="AlphaFoldDB" id="A0A388SBG3"/>
<evidence type="ECO:0000256" key="4">
    <source>
        <dbReference type="ARBA" id="ARBA00022692"/>
    </source>
</evidence>
<dbReference type="PANTHER" id="PTHR30151:SF20">
    <property type="entry name" value="ABC TRANSPORTER PERMEASE PROTEIN HI_0355-RELATED"/>
    <property type="match status" value="1"/>
</dbReference>
<dbReference type="Gene3D" id="1.10.3720.10">
    <property type="entry name" value="MetI-like"/>
    <property type="match status" value="1"/>
</dbReference>
<dbReference type="PROSITE" id="PS50928">
    <property type="entry name" value="ABC_TM1"/>
    <property type="match status" value="1"/>
</dbReference>
<dbReference type="PANTHER" id="PTHR30151">
    <property type="entry name" value="ALKANE SULFONATE ABC TRANSPORTER-RELATED, MEMBRANE SUBUNIT"/>
    <property type="match status" value="1"/>
</dbReference>
<name>A0A388SBG3_9BURK</name>